<dbReference type="Gene3D" id="1.10.730.10">
    <property type="entry name" value="Isoleucyl-tRNA Synthetase, Domain 1"/>
    <property type="match status" value="1"/>
</dbReference>
<dbReference type="InterPro" id="IPR035684">
    <property type="entry name" value="ArgRS_core"/>
</dbReference>
<evidence type="ECO:0000256" key="6">
    <source>
        <dbReference type="ARBA" id="ARBA00022917"/>
    </source>
</evidence>
<evidence type="ECO:0000256" key="1">
    <source>
        <dbReference type="ARBA" id="ARBA00005594"/>
    </source>
</evidence>
<evidence type="ECO:0000256" key="4">
    <source>
        <dbReference type="ARBA" id="ARBA00022741"/>
    </source>
</evidence>
<dbReference type="GO" id="GO:0004814">
    <property type="term" value="F:arginine-tRNA ligase activity"/>
    <property type="evidence" value="ECO:0007669"/>
    <property type="project" value="UniProtKB-EC"/>
</dbReference>
<evidence type="ECO:0000256" key="3">
    <source>
        <dbReference type="ARBA" id="ARBA00022598"/>
    </source>
</evidence>
<dbReference type="STRING" id="701091.M2UB88"/>
<feature type="domain" description="DALR anticodon binding" evidence="10">
    <location>
        <begin position="518"/>
        <end position="638"/>
    </location>
</feature>
<evidence type="ECO:0000313" key="11">
    <source>
        <dbReference type="EMBL" id="EMD90961.1"/>
    </source>
</evidence>
<dbReference type="HOGENOM" id="CLU_006406_6_0_1"/>
<protein>
    <recommendedName>
        <fullName evidence="2">arginine--tRNA ligase</fullName>
        <ecNumber evidence="2">6.1.1.19</ecNumber>
    </recommendedName>
</protein>
<dbReference type="GO" id="GO:0006420">
    <property type="term" value="P:arginyl-tRNA aminoacylation"/>
    <property type="evidence" value="ECO:0007669"/>
    <property type="project" value="InterPro"/>
</dbReference>
<dbReference type="PANTHER" id="PTHR11956:SF11">
    <property type="entry name" value="ARGININE--TRNA LIGASE, MITOCHONDRIAL-RELATED"/>
    <property type="match status" value="1"/>
</dbReference>
<organism evidence="11 12">
    <name type="scientific">Cochliobolus heterostrophus (strain C5 / ATCC 48332 / race O)</name>
    <name type="common">Southern corn leaf blight fungus</name>
    <name type="synonym">Bipolaris maydis</name>
    <dbReference type="NCBI Taxonomy" id="701091"/>
    <lineage>
        <taxon>Eukaryota</taxon>
        <taxon>Fungi</taxon>
        <taxon>Dikarya</taxon>
        <taxon>Ascomycota</taxon>
        <taxon>Pezizomycotina</taxon>
        <taxon>Dothideomycetes</taxon>
        <taxon>Pleosporomycetidae</taxon>
        <taxon>Pleosporales</taxon>
        <taxon>Pleosporineae</taxon>
        <taxon>Pleosporaceae</taxon>
        <taxon>Bipolaris</taxon>
    </lineage>
</organism>
<dbReference type="EMBL" id="KB445577">
    <property type="protein sequence ID" value="EMD90961.1"/>
    <property type="molecule type" value="Genomic_DNA"/>
</dbReference>
<dbReference type="Gene3D" id="3.30.1360.70">
    <property type="entry name" value="Arginyl tRNA synthetase N-terminal domain"/>
    <property type="match status" value="1"/>
</dbReference>
<reference evidence="11 12" key="1">
    <citation type="journal article" date="2012" name="PLoS Pathog.">
        <title>Diverse lifestyles and strategies of plant pathogenesis encoded in the genomes of eighteen Dothideomycetes fungi.</title>
        <authorList>
            <person name="Ohm R.A."/>
            <person name="Feau N."/>
            <person name="Henrissat B."/>
            <person name="Schoch C.L."/>
            <person name="Horwitz B.A."/>
            <person name="Barry K.W."/>
            <person name="Condon B.J."/>
            <person name="Copeland A.C."/>
            <person name="Dhillon B."/>
            <person name="Glaser F."/>
            <person name="Hesse C.N."/>
            <person name="Kosti I."/>
            <person name="LaButti K."/>
            <person name="Lindquist E.A."/>
            <person name="Lucas S."/>
            <person name="Salamov A.A."/>
            <person name="Bradshaw R.E."/>
            <person name="Ciuffetti L."/>
            <person name="Hamelin R.C."/>
            <person name="Kema G.H.J."/>
            <person name="Lawrence C."/>
            <person name="Scott J.A."/>
            <person name="Spatafora J.W."/>
            <person name="Turgeon B.G."/>
            <person name="de Wit P.J.G.M."/>
            <person name="Zhong S."/>
            <person name="Goodwin S.B."/>
            <person name="Grigoriev I.V."/>
        </authorList>
    </citation>
    <scope>NUCLEOTIDE SEQUENCE [LARGE SCALE GENOMIC DNA]</scope>
    <source>
        <strain evidence="12">C5 / ATCC 48332 / race O</strain>
    </source>
</reference>
<name>M2UB88_COCH5</name>
<dbReference type="GO" id="GO:0005524">
    <property type="term" value="F:ATP binding"/>
    <property type="evidence" value="ECO:0007669"/>
    <property type="project" value="UniProtKB-KW"/>
</dbReference>
<dbReference type="Pfam" id="PF00750">
    <property type="entry name" value="tRNA-synt_1d"/>
    <property type="match status" value="1"/>
</dbReference>
<dbReference type="AlphaFoldDB" id="M2UB88"/>
<dbReference type="NCBIfam" id="TIGR00456">
    <property type="entry name" value="argS"/>
    <property type="match status" value="1"/>
</dbReference>
<reference evidence="12" key="2">
    <citation type="journal article" date="2013" name="PLoS Genet.">
        <title>Comparative genome structure, secondary metabolite, and effector coding capacity across Cochliobolus pathogens.</title>
        <authorList>
            <person name="Condon B.J."/>
            <person name="Leng Y."/>
            <person name="Wu D."/>
            <person name="Bushley K.E."/>
            <person name="Ohm R.A."/>
            <person name="Otillar R."/>
            <person name="Martin J."/>
            <person name="Schackwitz W."/>
            <person name="Grimwood J."/>
            <person name="MohdZainudin N."/>
            <person name="Xue C."/>
            <person name="Wang R."/>
            <person name="Manning V.A."/>
            <person name="Dhillon B."/>
            <person name="Tu Z.J."/>
            <person name="Steffenson B.J."/>
            <person name="Salamov A."/>
            <person name="Sun H."/>
            <person name="Lowry S."/>
            <person name="LaButti K."/>
            <person name="Han J."/>
            <person name="Copeland A."/>
            <person name="Lindquist E."/>
            <person name="Barry K."/>
            <person name="Schmutz J."/>
            <person name="Baker S.E."/>
            <person name="Ciuffetti L.M."/>
            <person name="Grigoriev I.V."/>
            <person name="Zhong S."/>
            <person name="Turgeon B.G."/>
        </authorList>
    </citation>
    <scope>NUCLEOTIDE SEQUENCE [LARGE SCALE GENOMIC DNA]</scope>
    <source>
        <strain evidence="12">C5 / ATCC 48332 / race O</strain>
    </source>
</reference>
<evidence type="ECO:0000256" key="8">
    <source>
        <dbReference type="ARBA" id="ARBA00049339"/>
    </source>
</evidence>
<dbReference type="PRINTS" id="PR01038">
    <property type="entry name" value="TRNASYNTHARG"/>
</dbReference>
<gene>
    <name evidence="11" type="ORF">COCHEDRAFT_1214365</name>
</gene>
<evidence type="ECO:0000256" key="9">
    <source>
        <dbReference type="RuleBase" id="RU363038"/>
    </source>
</evidence>
<keyword evidence="3 9" id="KW-0436">Ligase</keyword>
<dbReference type="OrthoDB" id="68056at2759"/>
<dbReference type="InterPro" id="IPR008909">
    <property type="entry name" value="DALR_anticod-bd"/>
</dbReference>
<dbReference type="OMA" id="PNMASEF"/>
<dbReference type="SUPFAM" id="SSF55190">
    <property type="entry name" value="Arginyl-tRNA synthetase (ArgRS), N-terminal 'additional' domain"/>
    <property type="match status" value="1"/>
</dbReference>
<dbReference type="GO" id="GO:0005739">
    <property type="term" value="C:mitochondrion"/>
    <property type="evidence" value="ECO:0007669"/>
    <property type="project" value="TreeGrafter"/>
</dbReference>
<evidence type="ECO:0000256" key="5">
    <source>
        <dbReference type="ARBA" id="ARBA00022840"/>
    </source>
</evidence>
<sequence length="650" mass="71837">MASLSTLSLAGLEQWLDHISISEIDTGINEANPLFNPLDICRSSLAHALSDLVTGDVQDAFKSIQWPNNIFNGDLSVTIPRLRPGSKPDELSAELVNKFPKDHGLFDPPLLDGVHLRFFLKLDAVPRLLLPYISDRKNTYGSFLTKEHVRQKLVVEFSSPNITSEFQGKHLRSTIIGAFVSQLYESMGWDVARINYLGDWGKPIALLYVGWVRYGSEEAYEADPVGHLLTIYHMIEEDFKPEQAASKQARDEVAKEGEDKGEAQVEIESKGIFAERNEAFRKLEDGDEALVAFWKRVRNVNIDNYTEFYERLGICFDEYTGESQIGQDTMIEVEQMLKDKNISEESGGAWIVHMQKLGVKSGTAIIRDRTGASTYLLRDLAAVLERSRNYSFDKMIYVVASDNSVHFGQLIKILEALDLKDLASKLHHVKFSETSRMAAALGKGYKPQGILDACEEAMKALPGSDSKKLALMGELDKAKEGLATSALLIQELSTRLATAHAFDTSTMVSFKLGSGPDLQYWLTRLHLLLKNVGSAAEPSAEDYEVLEEEDRANLLRILAQYPEVVKATYSSLEPAGIVTYLASVTEQLAECLAGDSETEEADGEDEGITPGLAALYNATAIVLENGMKLLGIVPVAALFSPERADTPVMG</sequence>
<dbReference type="InterPro" id="IPR036695">
    <property type="entry name" value="Arg-tRNA-synth_N_sf"/>
</dbReference>
<evidence type="ECO:0000256" key="2">
    <source>
        <dbReference type="ARBA" id="ARBA00012837"/>
    </source>
</evidence>
<dbReference type="GO" id="GO:0032543">
    <property type="term" value="P:mitochondrial translation"/>
    <property type="evidence" value="ECO:0007669"/>
    <property type="project" value="TreeGrafter"/>
</dbReference>
<keyword evidence="6 9" id="KW-0648">Protein biosynthesis</keyword>
<dbReference type="SMART" id="SM00836">
    <property type="entry name" value="DALR_1"/>
    <property type="match status" value="1"/>
</dbReference>
<keyword evidence="12" id="KW-1185">Reference proteome</keyword>
<dbReference type="InterPro" id="IPR014729">
    <property type="entry name" value="Rossmann-like_a/b/a_fold"/>
</dbReference>
<evidence type="ECO:0000256" key="7">
    <source>
        <dbReference type="ARBA" id="ARBA00023146"/>
    </source>
</evidence>
<evidence type="ECO:0000313" key="12">
    <source>
        <dbReference type="Proteomes" id="UP000016936"/>
    </source>
</evidence>
<dbReference type="EC" id="6.1.1.19" evidence="2"/>
<dbReference type="PANTHER" id="PTHR11956">
    <property type="entry name" value="ARGINYL-TRNA SYNTHETASE"/>
    <property type="match status" value="1"/>
</dbReference>
<dbReference type="SUPFAM" id="SSF52374">
    <property type="entry name" value="Nucleotidylyl transferase"/>
    <property type="match status" value="1"/>
</dbReference>
<comment type="catalytic activity">
    <reaction evidence="8">
        <text>tRNA(Arg) + L-arginine + ATP = L-arginyl-tRNA(Arg) + AMP + diphosphate</text>
        <dbReference type="Rhea" id="RHEA:20301"/>
        <dbReference type="Rhea" id="RHEA-COMP:9658"/>
        <dbReference type="Rhea" id="RHEA-COMP:9673"/>
        <dbReference type="ChEBI" id="CHEBI:30616"/>
        <dbReference type="ChEBI" id="CHEBI:32682"/>
        <dbReference type="ChEBI" id="CHEBI:33019"/>
        <dbReference type="ChEBI" id="CHEBI:78442"/>
        <dbReference type="ChEBI" id="CHEBI:78513"/>
        <dbReference type="ChEBI" id="CHEBI:456215"/>
        <dbReference type="EC" id="6.1.1.19"/>
    </reaction>
</comment>
<dbReference type="Pfam" id="PF05746">
    <property type="entry name" value="DALR_1"/>
    <property type="match status" value="1"/>
</dbReference>
<keyword evidence="7 9" id="KW-0030">Aminoacyl-tRNA synthetase</keyword>
<dbReference type="InterPro" id="IPR001278">
    <property type="entry name" value="Arg-tRNA-ligase"/>
</dbReference>
<keyword evidence="4 9" id="KW-0547">Nucleotide-binding</keyword>
<evidence type="ECO:0000259" key="10">
    <source>
        <dbReference type="SMART" id="SM00836"/>
    </source>
</evidence>
<comment type="similarity">
    <text evidence="1 9">Belongs to the class-I aminoacyl-tRNA synthetase family.</text>
</comment>
<proteinExistence type="inferred from homology"/>
<dbReference type="Proteomes" id="UP000016936">
    <property type="component" value="Unassembled WGS sequence"/>
</dbReference>
<keyword evidence="5 9" id="KW-0067">ATP-binding</keyword>
<accession>M2UB88</accession>
<dbReference type="SUPFAM" id="SSF47323">
    <property type="entry name" value="Anticodon-binding domain of a subclass of class I aminoacyl-tRNA synthetases"/>
    <property type="match status" value="1"/>
</dbReference>
<dbReference type="InterPro" id="IPR009080">
    <property type="entry name" value="tRNAsynth_Ia_anticodon-bd"/>
</dbReference>
<dbReference type="eggNOG" id="KOG1195">
    <property type="taxonomic scope" value="Eukaryota"/>
</dbReference>
<dbReference type="Gene3D" id="3.40.50.620">
    <property type="entry name" value="HUPs"/>
    <property type="match status" value="1"/>
</dbReference>
<dbReference type="FunFam" id="1.10.730.10:FF:000006">
    <property type="entry name" value="Arginyl-tRNA synthetase 2, mitochondrial"/>
    <property type="match status" value="1"/>
</dbReference>